<reference evidence="2 3" key="1">
    <citation type="submission" date="2024-07" db="EMBL/GenBank/DDBJ databases">
        <title>Uliginosibacterium flavum JJ3220;KACC:17644.</title>
        <authorList>
            <person name="Kim M.K."/>
        </authorList>
    </citation>
    <scope>NUCLEOTIDE SEQUENCE [LARGE SCALE GENOMIC DNA]</scope>
    <source>
        <strain evidence="2 3">KACC:17644</strain>
    </source>
</reference>
<feature type="compositionally biased region" description="Basic and acidic residues" evidence="1">
    <location>
        <begin position="337"/>
        <end position="347"/>
    </location>
</feature>
<dbReference type="Proteomes" id="UP001549691">
    <property type="component" value="Unassembled WGS sequence"/>
</dbReference>
<feature type="compositionally biased region" description="Basic and acidic residues" evidence="1">
    <location>
        <begin position="41"/>
        <end position="52"/>
    </location>
</feature>
<evidence type="ECO:0000313" key="3">
    <source>
        <dbReference type="Proteomes" id="UP001549691"/>
    </source>
</evidence>
<feature type="region of interest" description="Disordered" evidence="1">
    <location>
        <begin position="41"/>
        <end position="68"/>
    </location>
</feature>
<comment type="caution">
    <text evidence="2">The sequence shown here is derived from an EMBL/GenBank/DDBJ whole genome shotgun (WGS) entry which is preliminary data.</text>
</comment>
<keyword evidence="3" id="KW-1185">Reference proteome</keyword>
<evidence type="ECO:0000256" key="1">
    <source>
        <dbReference type="SAM" id="MobiDB-lite"/>
    </source>
</evidence>
<organism evidence="2 3">
    <name type="scientific">Uliginosibacterium flavum</name>
    <dbReference type="NCBI Taxonomy" id="1396831"/>
    <lineage>
        <taxon>Bacteria</taxon>
        <taxon>Pseudomonadati</taxon>
        <taxon>Pseudomonadota</taxon>
        <taxon>Betaproteobacteria</taxon>
        <taxon>Rhodocyclales</taxon>
        <taxon>Zoogloeaceae</taxon>
        <taxon>Uliginosibacterium</taxon>
    </lineage>
</organism>
<name>A0ABV2THW7_9RHOO</name>
<accession>A0ABV2THW7</accession>
<proteinExistence type="predicted"/>
<feature type="compositionally biased region" description="Low complexity" evidence="1">
    <location>
        <begin position="53"/>
        <end position="68"/>
    </location>
</feature>
<protein>
    <submittedName>
        <fullName evidence="2">Uncharacterized protein</fullName>
    </submittedName>
</protein>
<feature type="region of interest" description="Disordered" evidence="1">
    <location>
        <begin position="337"/>
        <end position="359"/>
    </location>
</feature>
<gene>
    <name evidence="2" type="ORF">ABXR19_04840</name>
</gene>
<dbReference type="EMBL" id="JBEWZI010000003">
    <property type="protein sequence ID" value="MET7013505.1"/>
    <property type="molecule type" value="Genomic_DNA"/>
</dbReference>
<dbReference type="RefSeq" id="WP_354599965.1">
    <property type="nucleotide sequence ID" value="NZ_JBEWZI010000003.1"/>
</dbReference>
<sequence length="359" mass="38513">MSSPITVGITADPFVTLLAAAAIRAGQAVAAGYAEADRLHAQHAGDRRERADAQAQASQQGTAALEQAATEAETRLAQLASLGACLGAGERITASQPVRPQATDQASLAAYVRALESLGAELQNILLTEAGQRSADTAGLGEALSEFMHLPDEAARTPSTRLLARMAHLGEVPAELAALAQEFDACLPGERADLLASELRLRVQQHLRAEQERAVHEATAVVIEQSLKDLGYALESVAHTLYVEGGVVHFSRPGWGDYMVRMRLDFKKMGANFNVIRAVDEGNNARSVADHLAEDRWCSEFPALISALEAKGVMFNVTRRVEPGDLPVQLVERSKLPRFGEEEEGRRSAAPQARSLPSK</sequence>
<evidence type="ECO:0000313" key="2">
    <source>
        <dbReference type="EMBL" id="MET7013505.1"/>
    </source>
</evidence>